<keyword evidence="1" id="KW-1133">Transmembrane helix</keyword>
<keyword evidence="1" id="KW-0472">Membrane</keyword>
<accession>A0AAD2D8D7</accession>
<keyword evidence="3" id="KW-1185">Reference proteome</keyword>
<name>A0AAD2D8D7_EUPCR</name>
<reference evidence="2" key="1">
    <citation type="submission" date="2023-07" db="EMBL/GenBank/DDBJ databases">
        <authorList>
            <consortium name="AG Swart"/>
            <person name="Singh M."/>
            <person name="Singh A."/>
            <person name="Seah K."/>
            <person name="Emmerich C."/>
        </authorList>
    </citation>
    <scope>NUCLEOTIDE SEQUENCE</scope>
    <source>
        <strain evidence="2">DP1</strain>
    </source>
</reference>
<keyword evidence="1" id="KW-0812">Transmembrane</keyword>
<dbReference type="EMBL" id="CAMPGE010025443">
    <property type="protein sequence ID" value="CAI2383198.1"/>
    <property type="molecule type" value="Genomic_DNA"/>
</dbReference>
<proteinExistence type="predicted"/>
<evidence type="ECO:0000313" key="2">
    <source>
        <dbReference type="EMBL" id="CAI2383198.1"/>
    </source>
</evidence>
<dbReference type="AlphaFoldDB" id="A0AAD2D8D7"/>
<evidence type="ECO:0000313" key="3">
    <source>
        <dbReference type="Proteomes" id="UP001295684"/>
    </source>
</evidence>
<sequence length="167" mass="19315">MEECKHSGVEGISGQKARILTGPEFGRLRDCFKPRPKSSVKRILEEKDHIKNIENFMEDMHLKSFKNSFFQKIKFFIVVFSVVIVGVGIGIHFYMEDDPSTEIGRNRCLFSGLIMAMFYIILEYFPSYHGVICPAILIYGFICVSDIYKSSDRYLMHEYALPTIGKY</sequence>
<evidence type="ECO:0000256" key="1">
    <source>
        <dbReference type="SAM" id="Phobius"/>
    </source>
</evidence>
<dbReference type="Proteomes" id="UP001295684">
    <property type="component" value="Unassembled WGS sequence"/>
</dbReference>
<protein>
    <submittedName>
        <fullName evidence="2">Uncharacterized protein</fullName>
    </submittedName>
</protein>
<comment type="caution">
    <text evidence="2">The sequence shown here is derived from an EMBL/GenBank/DDBJ whole genome shotgun (WGS) entry which is preliminary data.</text>
</comment>
<feature type="transmembrane region" description="Helical" evidence="1">
    <location>
        <begin position="73"/>
        <end position="94"/>
    </location>
</feature>
<organism evidence="2 3">
    <name type="scientific">Euplotes crassus</name>
    <dbReference type="NCBI Taxonomy" id="5936"/>
    <lineage>
        <taxon>Eukaryota</taxon>
        <taxon>Sar</taxon>
        <taxon>Alveolata</taxon>
        <taxon>Ciliophora</taxon>
        <taxon>Intramacronucleata</taxon>
        <taxon>Spirotrichea</taxon>
        <taxon>Hypotrichia</taxon>
        <taxon>Euplotida</taxon>
        <taxon>Euplotidae</taxon>
        <taxon>Moneuplotes</taxon>
    </lineage>
</organism>
<feature type="transmembrane region" description="Helical" evidence="1">
    <location>
        <begin position="106"/>
        <end position="122"/>
    </location>
</feature>
<gene>
    <name evidence="2" type="ORF">ECRASSUSDP1_LOCUS24691</name>
</gene>